<organism evidence="7 8">
    <name type="scientific">Desulfatitalea alkaliphila</name>
    <dbReference type="NCBI Taxonomy" id="2929485"/>
    <lineage>
        <taxon>Bacteria</taxon>
        <taxon>Pseudomonadati</taxon>
        <taxon>Thermodesulfobacteriota</taxon>
        <taxon>Desulfobacteria</taxon>
        <taxon>Desulfobacterales</taxon>
        <taxon>Desulfosarcinaceae</taxon>
        <taxon>Desulfatitalea</taxon>
    </lineage>
</organism>
<dbReference type="InterPro" id="IPR011332">
    <property type="entry name" value="Ribosomal_zn-bd"/>
</dbReference>
<evidence type="ECO:0000256" key="1">
    <source>
        <dbReference type="ARBA" id="ARBA00008560"/>
    </source>
</evidence>
<evidence type="ECO:0000256" key="5">
    <source>
        <dbReference type="HAMAP-Rule" id="MF_00340"/>
    </source>
</evidence>
<keyword evidence="3 5" id="KW-0687">Ribonucleoprotein</keyword>
<name>A0AA41R4V0_9BACT</name>
<evidence type="ECO:0000256" key="6">
    <source>
        <dbReference type="SAM" id="MobiDB-lite"/>
    </source>
</evidence>
<dbReference type="HAMAP" id="MF_00340">
    <property type="entry name" value="Ribosomal_bL32"/>
    <property type="match status" value="1"/>
</dbReference>
<dbReference type="SUPFAM" id="SSF57829">
    <property type="entry name" value="Zn-binding ribosomal proteins"/>
    <property type="match status" value="1"/>
</dbReference>
<evidence type="ECO:0000313" key="7">
    <source>
        <dbReference type="EMBL" id="MCJ8499298.1"/>
    </source>
</evidence>
<dbReference type="RefSeq" id="WP_246902495.1">
    <property type="nucleotide sequence ID" value="NZ_JALJRB010000001.1"/>
</dbReference>
<keyword evidence="8" id="KW-1185">Reference proteome</keyword>
<dbReference type="GO" id="GO:0003735">
    <property type="term" value="F:structural constituent of ribosome"/>
    <property type="evidence" value="ECO:0007669"/>
    <property type="project" value="InterPro"/>
</dbReference>
<dbReference type="GO" id="GO:0015934">
    <property type="term" value="C:large ribosomal subunit"/>
    <property type="evidence" value="ECO:0007669"/>
    <property type="project" value="InterPro"/>
</dbReference>
<dbReference type="NCBIfam" id="TIGR01031">
    <property type="entry name" value="rpmF_bact"/>
    <property type="match status" value="1"/>
</dbReference>
<dbReference type="PANTHER" id="PTHR35534">
    <property type="entry name" value="50S RIBOSOMAL PROTEIN L32"/>
    <property type="match status" value="1"/>
</dbReference>
<comment type="caution">
    <text evidence="7">The sequence shown here is derived from an EMBL/GenBank/DDBJ whole genome shotgun (WGS) entry which is preliminary data.</text>
</comment>
<dbReference type="PANTHER" id="PTHR35534:SF1">
    <property type="entry name" value="LARGE RIBOSOMAL SUBUNIT PROTEIN BL32"/>
    <property type="match status" value="1"/>
</dbReference>
<dbReference type="EMBL" id="JALJRB010000001">
    <property type="protein sequence ID" value="MCJ8499298.1"/>
    <property type="molecule type" value="Genomic_DNA"/>
</dbReference>
<reference evidence="7" key="1">
    <citation type="submission" date="2022-04" db="EMBL/GenBank/DDBJ databases">
        <title>Desulfatitalea alkaliphila sp. nov., a novel anaerobic sulfate-reducing bacterium isolated from terrestrial mud volcano, Taman Peninsula, Russia.</title>
        <authorList>
            <person name="Khomyakova M.A."/>
            <person name="Merkel A.Y."/>
            <person name="Slobodkin A.I."/>
        </authorList>
    </citation>
    <scope>NUCLEOTIDE SEQUENCE</scope>
    <source>
        <strain evidence="7">M08but</strain>
    </source>
</reference>
<dbReference type="AlphaFoldDB" id="A0AA41R4V0"/>
<comment type="similarity">
    <text evidence="1 5">Belongs to the bacterial ribosomal protein bL32 family.</text>
</comment>
<evidence type="ECO:0000256" key="4">
    <source>
        <dbReference type="ARBA" id="ARBA00035178"/>
    </source>
</evidence>
<evidence type="ECO:0000256" key="2">
    <source>
        <dbReference type="ARBA" id="ARBA00022980"/>
    </source>
</evidence>
<dbReference type="Pfam" id="PF01783">
    <property type="entry name" value="Ribosomal_L32p"/>
    <property type="match status" value="1"/>
</dbReference>
<proteinExistence type="inferred from homology"/>
<feature type="compositionally biased region" description="Basic residues" evidence="6">
    <location>
        <begin position="1"/>
        <end position="19"/>
    </location>
</feature>
<evidence type="ECO:0000313" key="8">
    <source>
        <dbReference type="Proteomes" id="UP001165427"/>
    </source>
</evidence>
<keyword evidence="2 5" id="KW-0689">Ribosomal protein</keyword>
<feature type="region of interest" description="Disordered" evidence="6">
    <location>
        <begin position="1"/>
        <end position="28"/>
    </location>
</feature>
<dbReference type="InterPro" id="IPR044957">
    <property type="entry name" value="Ribosomal_bL32_bact"/>
</dbReference>
<dbReference type="InterPro" id="IPR002677">
    <property type="entry name" value="Ribosomal_bL32"/>
</dbReference>
<gene>
    <name evidence="5 7" type="primary">rpmF</name>
    <name evidence="7" type="ORF">MRX98_01820</name>
</gene>
<dbReference type="Proteomes" id="UP001165427">
    <property type="component" value="Unassembled WGS sequence"/>
</dbReference>
<dbReference type="GO" id="GO:0006412">
    <property type="term" value="P:translation"/>
    <property type="evidence" value="ECO:0007669"/>
    <property type="project" value="UniProtKB-UniRule"/>
</dbReference>
<accession>A0AA41R4V0</accession>
<evidence type="ECO:0000256" key="3">
    <source>
        <dbReference type="ARBA" id="ARBA00023274"/>
    </source>
</evidence>
<protein>
    <recommendedName>
        <fullName evidence="4 5">Large ribosomal subunit protein bL32</fullName>
    </recommendedName>
</protein>
<sequence>MALPKRKISKSRRDKRRTHQKVDVPAPSTCPECGEPIMPHHACPKCGVYKGRTVTETE</sequence>